<evidence type="ECO:0000256" key="2">
    <source>
        <dbReference type="ARBA" id="ARBA00022723"/>
    </source>
</evidence>
<dbReference type="GO" id="GO:0000287">
    <property type="term" value="F:magnesium ion binding"/>
    <property type="evidence" value="ECO:0007669"/>
    <property type="project" value="InterPro"/>
</dbReference>
<evidence type="ECO:0000259" key="6">
    <source>
        <dbReference type="Pfam" id="PF03936"/>
    </source>
</evidence>
<sequence>MFLSLQSSCGVALNRQINGVSQTHRRRGKIVSKFNEYLQGNTRRLAHYHHSIWETDVIESLSTPYTYELFAPRLEELKGNAKCLLASNNKDSGVLLRLASTMQRLGVAYHFEKEIEEALALLYPNLTSNLYTTALQFRVLREHGFSISSADQQVRQSLEIPLYWRMQRVEARNFIDVYQRDMAKNLTLLELARLDFNLVQYVYQQELKDLARWWRDLGFKDKLPFSRDRLMENYLWAMGMIFEPQFSKCRIGNTKFVCILLAIDDMYDIYGSLDELESFTDAVDRTLSRWNVKAMEDLPQYMKICYVAMLNYVDEVVFDVIKDQDLDTFPYILEVVRNLK</sequence>
<dbReference type="Gene3D" id="1.50.10.130">
    <property type="entry name" value="Terpene synthase, N-terminal domain"/>
    <property type="match status" value="2"/>
</dbReference>
<evidence type="ECO:0000313" key="7">
    <source>
        <dbReference type="EMBL" id="KAE8075768.1"/>
    </source>
</evidence>
<feature type="domain" description="Terpene synthase N-terminal" evidence="5">
    <location>
        <begin position="53"/>
        <end position="149"/>
    </location>
</feature>
<dbReference type="Gene3D" id="1.10.600.10">
    <property type="entry name" value="Farnesyl Diphosphate Synthase"/>
    <property type="match status" value="1"/>
</dbReference>
<dbReference type="PANTHER" id="PTHR31225:SF98">
    <property type="entry name" value="TERPENE SYNTHASE 9-RELATED"/>
    <property type="match status" value="1"/>
</dbReference>
<dbReference type="Pfam" id="PF01397">
    <property type="entry name" value="Terpene_synth"/>
    <property type="match status" value="1"/>
</dbReference>
<dbReference type="EMBL" id="CM017326">
    <property type="protein sequence ID" value="KAE8075768.1"/>
    <property type="molecule type" value="Genomic_DNA"/>
</dbReference>
<feature type="domain" description="Terpene synthase metal-binding" evidence="6">
    <location>
        <begin position="215"/>
        <end position="336"/>
    </location>
</feature>
<name>A0A5N6RCI7_9ROSI</name>
<dbReference type="InterPro" id="IPR005630">
    <property type="entry name" value="Terpene_synthase_metal-bd"/>
</dbReference>
<dbReference type="InterPro" id="IPR008930">
    <property type="entry name" value="Terpenoid_cyclase/PrenylTrfase"/>
</dbReference>
<accession>A0A5N6RCI7</accession>
<reference evidence="7 8" key="1">
    <citation type="submission" date="2019-06" db="EMBL/GenBank/DDBJ databases">
        <title>A chromosomal-level reference genome of Carpinus fangiana (Coryloideae, Betulaceae).</title>
        <authorList>
            <person name="Yang X."/>
            <person name="Wang Z."/>
            <person name="Zhang L."/>
            <person name="Hao G."/>
            <person name="Liu J."/>
            <person name="Yang Y."/>
        </authorList>
    </citation>
    <scope>NUCLEOTIDE SEQUENCE [LARGE SCALE GENOMIC DNA]</scope>
    <source>
        <strain evidence="7">Cfa_2016G</strain>
        <tissue evidence="7">Leaf</tissue>
    </source>
</reference>
<comment type="cofactor">
    <cofactor evidence="1">
        <name>Mg(2+)</name>
        <dbReference type="ChEBI" id="CHEBI:18420"/>
    </cofactor>
</comment>
<dbReference type="Proteomes" id="UP000327013">
    <property type="component" value="Chromosome 6"/>
</dbReference>
<dbReference type="OrthoDB" id="1936865at2759"/>
<dbReference type="GO" id="GO:0010333">
    <property type="term" value="F:terpene synthase activity"/>
    <property type="evidence" value="ECO:0007669"/>
    <property type="project" value="InterPro"/>
</dbReference>
<dbReference type="InterPro" id="IPR036965">
    <property type="entry name" value="Terpene_synth_N_sf"/>
</dbReference>
<dbReference type="InterPro" id="IPR008949">
    <property type="entry name" value="Isoprenoid_synthase_dom_sf"/>
</dbReference>
<evidence type="ECO:0000259" key="5">
    <source>
        <dbReference type="Pfam" id="PF01397"/>
    </source>
</evidence>
<evidence type="ECO:0000256" key="4">
    <source>
        <dbReference type="ARBA" id="ARBA00023239"/>
    </source>
</evidence>
<gene>
    <name evidence="7" type="ORF">FH972_014456</name>
</gene>
<organism evidence="7 8">
    <name type="scientific">Carpinus fangiana</name>
    <dbReference type="NCBI Taxonomy" id="176857"/>
    <lineage>
        <taxon>Eukaryota</taxon>
        <taxon>Viridiplantae</taxon>
        <taxon>Streptophyta</taxon>
        <taxon>Embryophyta</taxon>
        <taxon>Tracheophyta</taxon>
        <taxon>Spermatophyta</taxon>
        <taxon>Magnoliopsida</taxon>
        <taxon>eudicotyledons</taxon>
        <taxon>Gunneridae</taxon>
        <taxon>Pentapetalae</taxon>
        <taxon>rosids</taxon>
        <taxon>fabids</taxon>
        <taxon>Fagales</taxon>
        <taxon>Betulaceae</taxon>
        <taxon>Carpinus</taxon>
    </lineage>
</organism>
<dbReference type="InterPro" id="IPR001906">
    <property type="entry name" value="Terpene_synth_N"/>
</dbReference>
<keyword evidence="3" id="KW-0460">Magnesium</keyword>
<keyword evidence="4" id="KW-0456">Lyase</keyword>
<keyword evidence="8" id="KW-1185">Reference proteome</keyword>
<dbReference type="GO" id="GO:0016114">
    <property type="term" value="P:terpenoid biosynthetic process"/>
    <property type="evidence" value="ECO:0007669"/>
    <property type="project" value="InterPro"/>
</dbReference>
<proteinExistence type="predicted"/>
<dbReference type="Pfam" id="PF03936">
    <property type="entry name" value="Terpene_synth_C"/>
    <property type="match status" value="1"/>
</dbReference>
<dbReference type="AlphaFoldDB" id="A0A5N6RCI7"/>
<dbReference type="InterPro" id="IPR050148">
    <property type="entry name" value="Terpene_synthase-like"/>
</dbReference>
<dbReference type="SUPFAM" id="SSF48239">
    <property type="entry name" value="Terpenoid cyclases/Protein prenyltransferases"/>
    <property type="match status" value="1"/>
</dbReference>
<evidence type="ECO:0000256" key="1">
    <source>
        <dbReference type="ARBA" id="ARBA00001946"/>
    </source>
</evidence>
<evidence type="ECO:0008006" key="9">
    <source>
        <dbReference type="Google" id="ProtNLM"/>
    </source>
</evidence>
<protein>
    <recommendedName>
        <fullName evidence="9">Terpene synthase N-terminal domain-containing protein</fullName>
    </recommendedName>
</protein>
<dbReference type="SUPFAM" id="SSF48576">
    <property type="entry name" value="Terpenoid synthases"/>
    <property type="match status" value="1"/>
</dbReference>
<evidence type="ECO:0000313" key="8">
    <source>
        <dbReference type="Proteomes" id="UP000327013"/>
    </source>
</evidence>
<dbReference type="PANTHER" id="PTHR31225">
    <property type="entry name" value="OS04G0344100 PROTEIN-RELATED"/>
    <property type="match status" value="1"/>
</dbReference>
<evidence type="ECO:0000256" key="3">
    <source>
        <dbReference type="ARBA" id="ARBA00022842"/>
    </source>
</evidence>
<keyword evidence="2" id="KW-0479">Metal-binding</keyword>